<reference evidence="1" key="1">
    <citation type="submission" date="2023-04" db="EMBL/GenBank/DDBJ databases">
        <title>Draft Genome sequencing of Naganishia species isolated from polar environments using Oxford Nanopore Technology.</title>
        <authorList>
            <person name="Leo P."/>
            <person name="Venkateswaran K."/>
        </authorList>
    </citation>
    <scope>NUCLEOTIDE SEQUENCE</scope>
    <source>
        <strain evidence="1">MNA-CCFEE 5262</strain>
    </source>
</reference>
<keyword evidence="2" id="KW-1185">Reference proteome</keyword>
<gene>
    <name evidence="1" type="ORF">QFC20_002628</name>
</gene>
<evidence type="ECO:0000313" key="1">
    <source>
        <dbReference type="EMBL" id="KAJ9111337.1"/>
    </source>
</evidence>
<comment type="caution">
    <text evidence="1">The sequence shown here is derived from an EMBL/GenBank/DDBJ whole genome shotgun (WGS) entry which is preliminary data.</text>
</comment>
<organism evidence="1 2">
    <name type="scientific">Naganishia adeliensis</name>
    <dbReference type="NCBI Taxonomy" id="92952"/>
    <lineage>
        <taxon>Eukaryota</taxon>
        <taxon>Fungi</taxon>
        <taxon>Dikarya</taxon>
        <taxon>Basidiomycota</taxon>
        <taxon>Agaricomycotina</taxon>
        <taxon>Tremellomycetes</taxon>
        <taxon>Filobasidiales</taxon>
        <taxon>Filobasidiaceae</taxon>
        <taxon>Naganishia</taxon>
    </lineage>
</organism>
<dbReference type="Proteomes" id="UP001230649">
    <property type="component" value="Unassembled WGS sequence"/>
</dbReference>
<sequence length="182" mass="20456">MPPPTTQASSGENDQGTLWSGLSFLSSFFTGSPGPAASVASDAPTNASEPVAKAEFSNENQARVRFEVVGPDLKDYDKYALQVYGPAGHLEERYLLERQEYQEARFCQFQFARLVREPDIPKEDWRATVLASWPTNLGKQLDVLKLEKEQEVMKEVEAFIAGWAKERDSPYYRDCPKITAIT</sequence>
<proteinExistence type="predicted"/>
<name>A0ACC2WI69_9TREE</name>
<accession>A0ACC2WI69</accession>
<dbReference type="EMBL" id="JASBWS010000019">
    <property type="protein sequence ID" value="KAJ9111337.1"/>
    <property type="molecule type" value="Genomic_DNA"/>
</dbReference>
<protein>
    <submittedName>
        <fullName evidence="1">Uncharacterized protein</fullName>
    </submittedName>
</protein>
<evidence type="ECO:0000313" key="2">
    <source>
        <dbReference type="Proteomes" id="UP001230649"/>
    </source>
</evidence>